<keyword evidence="2" id="KW-1185">Reference proteome</keyword>
<dbReference type="Gene3D" id="1.10.10.10">
    <property type="entry name" value="Winged helix-like DNA-binding domain superfamily/Winged helix DNA-binding domain"/>
    <property type="match status" value="1"/>
</dbReference>
<dbReference type="eggNOG" id="arCOG14279">
    <property type="taxonomic scope" value="Archaea"/>
</dbReference>
<dbReference type="Proteomes" id="UP000011688">
    <property type="component" value="Unassembled WGS sequence"/>
</dbReference>
<dbReference type="EMBL" id="AOIB01000033">
    <property type="protein sequence ID" value="ELY54924.1"/>
    <property type="molecule type" value="Genomic_DNA"/>
</dbReference>
<evidence type="ECO:0000313" key="2">
    <source>
        <dbReference type="Proteomes" id="UP000011688"/>
    </source>
</evidence>
<reference evidence="1 2" key="1">
    <citation type="journal article" date="2014" name="PLoS Genet.">
        <title>Phylogenetically driven sequencing of extremely halophilic archaea reveals strategies for static and dynamic osmo-response.</title>
        <authorList>
            <person name="Becker E.A."/>
            <person name="Seitzer P.M."/>
            <person name="Tritt A."/>
            <person name="Larsen D."/>
            <person name="Krusor M."/>
            <person name="Yao A.I."/>
            <person name="Wu D."/>
            <person name="Madern D."/>
            <person name="Eisen J.A."/>
            <person name="Darling A.E."/>
            <person name="Facciotti M.T."/>
        </authorList>
    </citation>
    <scope>NUCLEOTIDE SEQUENCE [LARGE SCALE GENOMIC DNA]</scope>
    <source>
        <strain evidence="1 2">DSM 10524</strain>
    </source>
</reference>
<comment type="caution">
    <text evidence="1">The sequence shown here is derived from an EMBL/GenBank/DDBJ whole genome shotgun (WGS) entry which is preliminary data.</text>
</comment>
<proteinExistence type="predicted"/>
<name>L9WZK7_9EURY</name>
<organism evidence="1 2">
    <name type="scientific">Natronococcus amylolyticus DSM 10524</name>
    <dbReference type="NCBI Taxonomy" id="1227497"/>
    <lineage>
        <taxon>Archaea</taxon>
        <taxon>Methanobacteriati</taxon>
        <taxon>Methanobacteriota</taxon>
        <taxon>Stenosarchaea group</taxon>
        <taxon>Halobacteria</taxon>
        <taxon>Halobacteriales</taxon>
        <taxon>Natrialbaceae</taxon>
        <taxon>Natronococcus</taxon>
    </lineage>
</organism>
<sequence>MQVCESNNMALSDSDLRDVDRDLLEYLLEGRVTPVYARDRMNDERLRDVTSTYLGQRLQRLEEHGHVRNLYDTGLYELVSDPRDNGSN</sequence>
<evidence type="ECO:0000313" key="1">
    <source>
        <dbReference type="EMBL" id="ELY54924.1"/>
    </source>
</evidence>
<dbReference type="InterPro" id="IPR036388">
    <property type="entry name" value="WH-like_DNA-bd_sf"/>
</dbReference>
<dbReference type="AlphaFoldDB" id="L9WZK7"/>
<accession>L9WZK7</accession>
<gene>
    <name evidence="1" type="ORF">C491_17544</name>
</gene>
<protein>
    <submittedName>
        <fullName evidence="1">Uncharacterized protein</fullName>
    </submittedName>
</protein>